<dbReference type="Proteomes" id="UP000461595">
    <property type="component" value="Unassembled WGS sequence"/>
</dbReference>
<evidence type="ECO:0000259" key="2">
    <source>
        <dbReference type="Pfam" id="PF03372"/>
    </source>
</evidence>
<dbReference type="SUPFAM" id="SSF56219">
    <property type="entry name" value="DNase I-like"/>
    <property type="match status" value="1"/>
</dbReference>
<evidence type="ECO:0000256" key="1">
    <source>
        <dbReference type="ARBA" id="ARBA00022801"/>
    </source>
</evidence>
<dbReference type="AlphaFoldDB" id="A0A7X3G7R8"/>
<reference evidence="3 4" key="1">
    <citation type="submission" date="2019-12" db="EMBL/GenBank/DDBJ databases">
        <title>Microbes associate with the intestines of laboratory mice.</title>
        <authorList>
            <person name="Navarre W."/>
            <person name="Wong E."/>
        </authorList>
    </citation>
    <scope>NUCLEOTIDE SEQUENCE [LARGE SCALE GENOMIC DNA]</scope>
    <source>
        <strain evidence="3 4">NM51_B2-22</strain>
    </source>
</reference>
<feature type="domain" description="Endonuclease/exonuclease/phosphatase" evidence="2">
    <location>
        <begin position="19"/>
        <end position="262"/>
    </location>
</feature>
<dbReference type="RefSeq" id="WP_160332310.1">
    <property type="nucleotide sequence ID" value="NZ_WSRS01000011.1"/>
</dbReference>
<evidence type="ECO:0000313" key="4">
    <source>
        <dbReference type="Proteomes" id="UP000461595"/>
    </source>
</evidence>
<dbReference type="PANTHER" id="PTHR15822">
    <property type="entry name" value="TRAF AND TNF RECEPTOR-ASSOCIATED PROTEIN"/>
    <property type="match status" value="1"/>
</dbReference>
<dbReference type="InterPro" id="IPR005135">
    <property type="entry name" value="Endo/exonuclease/phosphatase"/>
</dbReference>
<dbReference type="GO" id="GO:0016787">
    <property type="term" value="F:hydrolase activity"/>
    <property type="evidence" value="ECO:0007669"/>
    <property type="project" value="UniProtKB-KW"/>
</dbReference>
<comment type="caution">
    <text evidence="3">The sequence shown here is derived from an EMBL/GenBank/DDBJ whole genome shotgun (WGS) entry which is preliminary data.</text>
</comment>
<dbReference type="Gene3D" id="3.60.10.10">
    <property type="entry name" value="Endonuclease/exonuclease/phosphatase"/>
    <property type="match status" value="1"/>
</dbReference>
<organism evidence="3 4">
    <name type="scientific">Streptococcus danieliae</name>
    <dbReference type="NCBI Taxonomy" id="747656"/>
    <lineage>
        <taxon>Bacteria</taxon>
        <taxon>Bacillati</taxon>
        <taxon>Bacillota</taxon>
        <taxon>Bacilli</taxon>
        <taxon>Lactobacillales</taxon>
        <taxon>Streptococcaceae</taxon>
        <taxon>Streptococcus</taxon>
    </lineage>
</organism>
<dbReference type="EMBL" id="WSRS01000011">
    <property type="protein sequence ID" value="MVX58487.1"/>
    <property type="molecule type" value="Genomic_DNA"/>
</dbReference>
<dbReference type="OrthoDB" id="9812537at2"/>
<sequence>MAKFLTLNTHSWMEEEPEQKLADLVQQIVREDYDVICLQEVNQEINSSPAEEVAGYVVAQPLLAIHDDHFAHVLVGELQQAGLQYYWSWAYNHIGYDRYHEGVAILSKEPLKAKELLVSDIDDPKDYRRRQVLLAETVVDGQAIQVASVHLSWWNKGFQAEWGRLEAELKASFLPLVLMGDFNNPAGQEGYEHILASPLQLQDSHLAAKEVQGEFTMGGHIDGWEAKTPPLRIDFTFLSPSWQVERSAVIFDGVAGPIVSDHFGLEVLAYPGH</sequence>
<accession>A0A7X3G7R8</accession>
<keyword evidence="1 3" id="KW-0378">Hydrolase</keyword>
<dbReference type="Pfam" id="PF03372">
    <property type="entry name" value="Exo_endo_phos"/>
    <property type="match status" value="1"/>
</dbReference>
<dbReference type="InterPro" id="IPR036691">
    <property type="entry name" value="Endo/exonu/phosph_ase_sf"/>
</dbReference>
<proteinExistence type="predicted"/>
<gene>
    <name evidence="3" type="ORF">E5983_02315</name>
</gene>
<name>A0A7X3G7R8_9STRE</name>
<evidence type="ECO:0000313" key="3">
    <source>
        <dbReference type="EMBL" id="MVX58487.1"/>
    </source>
</evidence>
<dbReference type="InterPro" id="IPR051547">
    <property type="entry name" value="TDP2-like"/>
</dbReference>
<dbReference type="PANTHER" id="PTHR15822:SF23">
    <property type="entry name" value="ENDONUCLEASE_EXONUCLEASE_PHOSPHATASE FAMILY PROTEIN"/>
    <property type="match status" value="1"/>
</dbReference>
<dbReference type="CDD" id="cd09079">
    <property type="entry name" value="RgfB-like"/>
    <property type="match status" value="1"/>
</dbReference>
<protein>
    <submittedName>
        <fullName evidence="3">Hydrolase</fullName>
    </submittedName>
</protein>